<keyword evidence="7" id="KW-0472">Membrane</keyword>
<keyword evidence="7" id="KW-0812">Transmembrane</keyword>
<sequence length="473" mass="53754">MSSSRIRFIFWLMAICIVAINAFQGYWLLSTYRLNRSQFQQTVQEALFQVVEREQIVRANAMFGRNGQKPGAPGPPPLSRSKMIVRKFQSGPNAQTRLYFRSDAGDESEKLAPGDTLANRISRMLVLGWAEGDQIDKRKLYKIYQLELQKRGIRAAFLIDTLRIIPESSGENTFFIDRRTGRLDAAKQFRTFPVPINPVKNLFVQATFDTPFFYLFKKMGGLLAASFFLLSLTTGCFIYMLHTILRQKRLSEIKNDFINNMTHELKTPIATVTAAVEAMMNYGVLDNPEKTKSYLAISQNNLGRLSELVEKVLNLAVEEKQEMKLHREPVNLRQLISEIAESYMLKATKPVHFDHNIPDNDVVSVDRMHFSNVLSNLVDNAVKYSNEKVTVIFRYTNDGNNWQLAVADNGVGIAKNHQQAVFERFFRVPAGDLHAVKGFGLGLAYVRQVVERHGGKIDLVSEPGKGSEFILKF</sequence>
<dbReference type="Pfam" id="PF02518">
    <property type="entry name" value="HATPase_c"/>
    <property type="match status" value="1"/>
</dbReference>
<dbReference type="EMBL" id="FUZA01000002">
    <property type="protein sequence ID" value="SKB77628.1"/>
    <property type="molecule type" value="Genomic_DNA"/>
</dbReference>
<dbReference type="InterPro" id="IPR004358">
    <property type="entry name" value="Sig_transdc_His_kin-like_C"/>
</dbReference>
<evidence type="ECO:0000256" key="4">
    <source>
        <dbReference type="ARBA" id="ARBA00022679"/>
    </source>
</evidence>
<protein>
    <recommendedName>
        <fullName evidence="2">histidine kinase</fullName>
        <ecNumber evidence="2">2.7.13.3</ecNumber>
    </recommendedName>
</protein>
<dbReference type="GO" id="GO:0005886">
    <property type="term" value="C:plasma membrane"/>
    <property type="evidence" value="ECO:0007669"/>
    <property type="project" value="TreeGrafter"/>
</dbReference>
<dbReference type="InterPro" id="IPR036097">
    <property type="entry name" value="HisK_dim/P_sf"/>
</dbReference>
<dbReference type="SMART" id="SM00387">
    <property type="entry name" value="HATPase_c"/>
    <property type="match status" value="1"/>
</dbReference>
<evidence type="ECO:0000256" key="3">
    <source>
        <dbReference type="ARBA" id="ARBA00022553"/>
    </source>
</evidence>
<dbReference type="Gene3D" id="1.10.287.130">
    <property type="match status" value="1"/>
</dbReference>
<evidence type="ECO:0000313" key="9">
    <source>
        <dbReference type="EMBL" id="SKB77628.1"/>
    </source>
</evidence>
<dbReference type="InterPro" id="IPR050351">
    <property type="entry name" value="BphY/WalK/GraS-like"/>
</dbReference>
<dbReference type="PROSITE" id="PS50109">
    <property type="entry name" value="HIS_KIN"/>
    <property type="match status" value="1"/>
</dbReference>
<dbReference type="InterPro" id="IPR005467">
    <property type="entry name" value="His_kinase_dom"/>
</dbReference>
<evidence type="ECO:0000256" key="5">
    <source>
        <dbReference type="ARBA" id="ARBA00022777"/>
    </source>
</evidence>
<evidence type="ECO:0000256" key="6">
    <source>
        <dbReference type="ARBA" id="ARBA00023012"/>
    </source>
</evidence>
<dbReference type="SMART" id="SM00388">
    <property type="entry name" value="HisKA"/>
    <property type="match status" value="1"/>
</dbReference>
<comment type="catalytic activity">
    <reaction evidence="1">
        <text>ATP + protein L-histidine = ADP + protein N-phospho-L-histidine.</text>
        <dbReference type="EC" id="2.7.13.3"/>
    </reaction>
</comment>
<dbReference type="FunFam" id="3.30.565.10:FF:000006">
    <property type="entry name" value="Sensor histidine kinase WalK"/>
    <property type="match status" value="1"/>
</dbReference>
<dbReference type="GO" id="GO:0004721">
    <property type="term" value="F:phosphoprotein phosphatase activity"/>
    <property type="evidence" value="ECO:0007669"/>
    <property type="project" value="TreeGrafter"/>
</dbReference>
<dbReference type="CDD" id="cd00075">
    <property type="entry name" value="HATPase"/>
    <property type="match status" value="1"/>
</dbReference>
<dbReference type="CDD" id="cd00082">
    <property type="entry name" value="HisKA"/>
    <property type="match status" value="1"/>
</dbReference>
<dbReference type="RefSeq" id="WP_082214592.1">
    <property type="nucleotide sequence ID" value="NZ_FUZA01000002.1"/>
</dbReference>
<dbReference type="PANTHER" id="PTHR45453:SF1">
    <property type="entry name" value="PHOSPHATE REGULON SENSOR PROTEIN PHOR"/>
    <property type="match status" value="1"/>
</dbReference>
<feature type="transmembrane region" description="Helical" evidence="7">
    <location>
        <begin position="222"/>
        <end position="241"/>
    </location>
</feature>
<keyword evidence="3" id="KW-0597">Phosphoprotein</keyword>
<dbReference type="Proteomes" id="UP000190897">
    <property type="component" value="Unassembled WGS sequence"/>
</dbReference>
<keyword evidence="4" id="KW-0808">Transferase</keyword>
<dbReference type="STRING" id="651661.SAMN05660293_02077"/>
<dbReference type="OrthoDB" id="1933776at2"/>
<keyword evidence="7" id="KW-1133">Transmembrane helix</keyword>
<feature type="transmembrane region" description="Helical" evidence="7">
    <location>
        <begin position="6"/>
        <end position="29"/>
    </location>
</feature>
<dbReference type="PRINTS" id="PR00344">
    <property type="entry name" value="BCTRLSENSOR"/>
</dbReference>
<dbReference type="AlphaFoldDB" id="A0A1T5E0T5"/>
<dbReference type="InterPro" id="IPR036890">
    <property type="entry name" value="HATPase_C_sf"/>
</dbReference>
<keyword evidence="10" id="KW-1185">Reference proteome</keyword>
<dbReference type="EC" id="2.7.13.3" evidence="2"/>
<dbReference type="InterPro" id="IPR003661">
    <property type="entry name" value="HisK_dim/P_dom"/>
</dbReference>
<dbReference type="SUPFAM" id="SSF47384">
    <property type="entry name" value="Homodimeric domain of signal transducing histidine kinase"/>
    <property type="match status" value="1"/>
</dbReference>
<dbReference type="PANTHER" id="PTHR45453">
    <property type="entry name" value="PHOSPHATE REGULON SENSOR PROTEIN PHOR"/>
    <property type="match status" value="1"/>
</dbReference>
<evidence type="ECO:0000256" key="1">
    <source>
        <dbReference type="ARBA" id="ARBA00000085"/>
    </source>
</evidence>
<dbReference type="InterPro" id="IPR003594">
    <property type="entry name" value="HATPase_dom"/>
</dbReference>
<dbReference type="SUPFAM" id="SSF55874">
    <property type="entry name" value="ATPase domain of HSP90 chaperone/DNA topoisomerase II/histidine kinase"/>
    <property type="match status" value="1"/>
</dbReference>
<dbReference type="Gene3D" id="3.30.565.10">
    <property type="entry name" value="Histidine kinase-like ATPase, C-terminal domain"/>
    <property type="match status" value="1"/>
</dbReference>
<dbReference type="GO" id="GO:0016036">
    <property type="term" value="P:cellular response to phosphate starvation"/>
    <property type="evidence" value="ECO:0007669"/>
    <property type="project" value="TreeGrafter"/>
</dbReference>
<accession>A0A1T5E0T5</accession>
<keyword evidence="5 9" id="KW-0418">Kinase</keyword>
<organism evidence="9 10">
    <name type="scientific">Dyadobacter psychrophilus</name>
    <dbReference type="NCBI Taxonomy" id="651661"/>
    <lineage>
        <taxon>Bacteria</taxon>
        <taxon>Pseudomonadati</taxon>
        <taxon>Bacteroidota</taxon>
        <taxon>Cytophagia</taxon>
        <taxon>Cytophagales</taxon>
        <taxon>Spirosomataceae</taxon>
        <taxon>Dyadobacter</taxon>
    </lineage>
</organism>
<dbReference type="GO" id="GO:0000155">
    <property type="term" value="F:phosphorelay sensor kinase activity"/>
    <property type="evidence" value="ECO:0007669"/>
    <property type="project" value="InterPro"/>
</dbReference>
<proteinExistence type="predicted"/>
<dbReference type="Pfam" id="PF00512">
    <property type="entry name" value="HisKA"/>
    <property type="match status" value="1"/>
</dbReference>
<name>A0A1T5E0T5_9BACT</name>
<evidence type="ECO:0000259" key="8">
    <source>
        <dbReference type="PROSITE" id="PS50109"/>
    </source>
</evidence>
<reference evidence="10" key="1">
    <citation type="submission" date="2017-02" db="EMBL/GenBank/DDBJ databases">
        <authorList>
            <person name="Varghese N."/>
            <person name="Submissions S."/>
        </authorList>
    </citation>
    <scope>NUCLEOTIDE SEQUENCE [LARGE SCALE GENOMIC DNA]</scope>
    <source>
        <strain evidence="10">DSM 22270</strain>
    </source>
</reference>
<gene>
    <name evidence="9" type="ORF">SAMN05660293_02077</name>
</gene>
<keyword evidence="6" id="KW-0902">Two-component regulatory system</keyword>
<feature type="domain" description="Histidine kinase" evidence="8">
    <location>
        <begin position="260"/>
        <end position="473"/>
    </location>
</feature>
<evidence type="ECO:0000256" key="2">
    <source>
        <dbReference type="ARBA" id="ARBA00012438"/>
    </source>
</evidence>
<evidence type="ECO:0000313" key="10">
    <source>
        <dbReference type="Proteomes" id="UP000190897"/>
    </source>
</evidence>
<evidence type="ECO:0000256" key="7">
    <source>
        <dbReference type="SAM" id="Phobius"/>
    </source>
</evidence>